<comment type="caution">
    <text evidence="2">The sequence shown here is derived from an EMBL/GenBank/DDBJ whole genome shotgun (WGS) entry which is preliminary data.</text>
</comment>
<dbReference type="PANTHER" id="PTHR35458">
    <property type="entry name" value="SLR0755 PROTEIN"/>
    <property type="match status" value="1"/>
</dbReference>
<evidence type="ECO:0000313" key="3">
    <source>
        <dbReference type="Proteomes" id="UP000228496"/>
    </source>
</evidence>
<proteinExistence type="predicted"/>
<sequence>MSTQKNNKKTSPLDSLFRDQRVGVFVDAQNMYHSAKNLYKAKVNFKKVLEEAIGSRQLVRAFVYVVRTESGEEKAFLEALEKGGFELKEKDLQVFPGGMKKGDWDVGMAIDAVILSDKIDVAVLVTGDGDFLPLVEYLRISRGLRVEVMAFGRSTSAKLKDFADRFIDMGEDSKRYLIK</sequence>
<feature type="domain" description="NYN" evidence="1">
    <location>
        <begin position="21"/>
        <end position="169"/>
    </location>
</feature>
<evidence type="ECO:0000259" key="1">
    <source>
        <dbReference type="Pfam" id="PF01936"/>
    </source>
</evidence>
<dbReference type="Pfam" id="PF01936">
    <property type="entry name" value="NYN"/>
    <property type="match status" value="1"/>
</dbReference>
<dbReference type="AlphaFoldDB" id="A0A2J0Q7W4"/>
<organism evidence="2 3">
    <name type="scientific">Candidatus Yanofskybacteria bacterium CG10_big_fil_rev_8_21_14_0_10_36_16</name>
    <dbReference type="NCBI Taxonomy" id="1975096"/>
    <lineage>
        <taxon>Bacteria</taxon>
        <taxon>Candidatus Yanofskyibacteriota</taxon>
    </lineage>
</organism>
<name>A0A2J0Q7W4_9BACT</name>
<dbReference type="InterPro" id="IPR047140">
    <property type="entry name" value="LabA"/>
</dbReference>
<dbReference type="Gene3D" id="3.40.50.1010">
    <property type="entry name" value="5'-nuclease"/>
    <property type="match status" value="1"/>
</dbReference>
<dbReference type="EMBL" id="PCXQ01000004">
    <property type="protein sequence ID" value="PJE51180.1"/>
    <property type="molecule type" value="Genomic_DNA"/>
</dbReference>
<dbReference type="GO" id="GO:0004540">
    <property type="term" value="F:RNA nuclease activity"/>
    <property type="evidence" value="ECO:0007669"/>
    <property type="project" value="InterPro"/>
</dbReference>
<dbReference type="PANTHER" id="PTHR35458:SF8">
    <property type="entry name" value="SLR0650 PROTEIN"/>
    <property type="match status" value="1"/>
</dbReference>
<gene>
    <name evidence="2" type="ORF">COV29_02815</name>
</gene>
<accession>A0A2J0Q7W4</accession>
<evidence type="ECO:0000313" key="2">
    <source>
        <dbReference type="EMBL" id="PJE51180.1"/>
    </source>
</evidence>
<reference evidence="2 3" key="1">
    <citation type="submission" date="2017-09" db="EMBL/GenBank/DDBJ databases">
        <title>Depth-based differentiation of microbial function through sediment-hosted aquifers and enrichment of novel symbionts in the deep terrestrial subsurface.</title>
        <authorList>
            <person name="Probst A.J."/>
            <person name="Ladd B."/>
            <person name="Jarett J.K."/>
            <person name="Geller-Mcgrath D.E."/>
            <person name="Sieber C.M."/>
            <person name="Emerson J.B."/>
            <person name="Anantharaman K."/>
            <person name="Thomas B.C."/>
            <person name="Malmstrom R."/>
            <person name="Stieglmeier M."/>
            <person name="Klingl A."/>
            <person name="Woyke T."/>
            <person name="Ryan C.M."/>
            <person name="Banfield J.F."/>
        </authorList>
    </citation>
    <scope>NUCLEOTIDE SEQUENCE [LARGE SCALE GENOMIC DNA]</scope>
    <source>
        <strain evidence="2">CG10_big_fil_rev_8_21_14_0_10_36_16</strain>
    </source>
</reference>
<dbReference type="Proteomes" id="UP000228496">
    <property type="component" value="Unassembled WGS sequence"/>
</dbReference>
<dbReference type="CDD" id="cd10911">
    <property type="entry name" value="PIN_LabA"/>
    <property type="match status" value="1"/>
</dbReference>
<protein>
    <recommendedName>
        <fullName evidence="1">NYN domain-containing protein</fullName>
    </recommendedName>
</protein>
<dbReference type="InterPro" id="IPR021139">
    <property type="entry name" value="NYN"/>
</dbReference>